<dbReference type="PROSITE" id="PS50902">
    <property type="entry name" value="FLAVODOXIN_LIKE"/>
    <property type="match status" value="1"/>
</dbReference>
<dbReference type="GO" id="GO:0010181">
    <property type="term" value="F:FMN binding"/>
    <property type="evidence" value="ECO:0007669"/>
    <property type="project" value="InterPro"/>
</dbReference>
<dbReference type="PATRIC" id="fig|1492738.3.peg.1294"/>
<evidence type="ECO:0000313" key="3">
    <source>
        <dbReference type="EMBL" id="KDN55700.1"/>
    </source>
</evidence>
<dbReference type="InterPro" id="IPR008254">
    <property type="entry name" value="Flavodoxin/NO_synth"/>
</dbReference>
<dbReference type="SUPFAM" id="SSF52218">
    <property type="entry name" value="Flavoproteins"/>
    <property type="match status" value="1"/>
</dbReference>
<protein>
    <submittedName>
        <fullName evidence="3">Flavodoxin</fullName>
    </submittedName>
</protein>
<gene>
    <name evidence="3" type="ORF">FEM21_13020</name>
</gene>
<dbReference type="RefSeq" id="WP_035658961.1">
    <property type="nucleotide sequence ID" value="NZ_JNCA01000011.1"/>
</dbReference>
<feature type="signal peptide" evidence="1">
    <location>
        <begin position="1"/>
        <end position="24"/>
    </location>
</feature>
<dbReference type="OrthoDB" id="9806505at2"/>
<dbReference type="STRING" id="1492738.FEM21_13020"/>
<organism evidence="3 4">
    <name type="scientific">Flavobacterium seoulense</name>
    <dbReference type="NCBI Taxonomy" id="1492738"/>
    <lineage>
        <taxon>Bacteria</taxon>
        <taxon>Pseudomonadati</taxon>
        <taxon>Bacteroidota</taxon>
        <taxon>Flavobacteriia</taxon>
        <taxon>Flavobacteriales</taxon>
        <taxon>Flavobacteriaceae</taxon>
        <taxon>Flavobacterium</taxon>
    </lineage>
</organism>
<dbReference type="InterPro" id="IPR029039">
    <property type="entry name" value="Flavoprotein-like_sf"/>
</dbReference>
<dbReference type="eggNOG" id="COG0716">
    <property type="taxonomic scope" value="Bacteria"/>
</dbReference>
<name>A0A066WYE6_9FLAO</name>
<reference evidence="3 4" key="1">
    <citation type="submission" date="2014-05" db="EMBL/GenBank/DDBJ databases">
        <title>Genome Sequence of Flavobacterium sp. EM1321.</title>
        <authorList>
            <person name="Shin S.-K."/>
            <person name="Yi H."/>
        </authorList>
    </citation>
    <scope>NUCLEOTIDE SEQUENCE [LARGE SCALE GENOMIC DNA]</scope>
    <source>
        <strain evidence="3 4">EM1321</strain>
    </source>
</reference>
<accession>A0A066WYE6</accession>
<feature type="domain" description="Flavodoxin-like" evidence="2">
    <location>
        <begin position="39"/>
        <end position="205"/>
    </location>
</feature>
<sequence>MKKITAFWKLATVILCMFSGCSKAQEVVGNMDNTTDKKILIVYLSRTKNTKAVAQMIHKNVGGSIIELELEKPYPTNYKEIVSQVAKENESGYLPELRTEIENIEKFDIVFLGFPTWGMQLPPPMKSFLKKYDLSGKTVVPFNTNAGYGIGSSFQTVKELCPKSNILEGFSVKGGIERDGILFVMEGKKELEVQTDVENWLKKINMIN</sequence>
<dbReference type="PROSITE" id="PS51257">
    <property type="entry name" value="PROKAR_LIPOPROTEIN"/>
    <property type="match status" value="1"/>
</dbReference>
<evidence type="ECO:0000313" key="4">
    <source>
        <dbReference type="Proteomes" id="UP000027064"/>
    </source>
</evidence>
<proteinExistence type="predicted"/>
<dbReference type="PANTHER" id="PTHR39201:SF1">
    <property type="entry name" value="FLAVODOXIN-LIKE DOMAIN-CONTAINING PROTEIN"/>
    <property type="match status" value="1"/>
</dbReference>
<keyword evidence="4" id="KW-1185">Reference proteome</keyword>
<dbReference type="Proteomes" id="UP000027064">
    <property type="component" value="Unassembled WGS sequence"/>
</dbReference>
<dbReference type="EMBL" id="JNCA01000011">
    <property type="protein sequence ID" value="KDN55700.1"/>
    <property type="molecule type" value="Genomic_DNA"/>
</dbReference>
<dbReference type="Pfam" id="PF12682">
    <property type="entry name" value="Flavodoxin_4"/>
    <property type="match status" value="1"/>
</dbReference>
<keyword evidence="1" id="KW-0732">Signal</keyword>
<comment type="caution">
    <text evidence="3">The sequence shown here is derived from an EMBL/GenBank/DDBJ whole genome shotgun (WGS) entry which is preliminary data.</text>
</comment>
<feature type="chain" id="PRO_5001629618" evidence="1">
    <location>
        <begin position="25"/>
        <end position="208"/>
    </location>
</feature>
<dbReference type="AlphaFoldDB" id="A0A066WYE6"/>
<evidence type="ECO:0000259" key="2">
    <source>
        <dbReference type="PROSITE" id="PS50902"/>
    </source>
</evidence>
<dbReference type="PANTHER" id="PTHR39201">
    <property type="entry name" value="EXPORTED PROTEIN-RELATED"/>
    <property type="match status" value="1"/>
</dbReference>
<dbReference type="Gene3D" id="3.40.50.360">
    <property type="match status" value="1"/>
</dbReference>
<evidence type="ECO:0000256" key="1">
    <source>
        <dbReference type="SAM" id="SignalP"/>
    </source>
</evidence>